<comment type="caution">
    <text evidence="2">The sequence shown here is derived from an EMBL/GenBank/DDBJ whole genome shotgun (WGS) entry which is preliminary data.</text>
</comment>
<reference evidence="2 3" key="1">
    <citation type="submission" date="2019-09" db="EMBL/GenBank/DDBJ databases">
        <title>The hologenome of the rock-dwelling lichen Lasallia pustulata.</title>
        <authorList>
            <person name="Greshake Tzovaras B."/>
            <person name="Segers F."/>
            <person name="Bicker A."/>
            <person name="Dal Grande F."/>
            <person name="Otte J."/>
            <person name="Hankeln T."/>
            <person name="Schmitt I."/>
            <person name="Ebersberger I."/>
        </authorList>
    </citation>
    <scope>NUCLEOTIDE SEQUENCE [LARGE SCALE GENOMIC DNA]</scope>
    <source>
        <strain evidence="2">A1-1</strain>
    </source>
</reference>
<proteinExistence type="predicted"/>
<dbReference type="AlphaFoldDB" id="A0A5M8PX58"/>
<evidence type="ECO:0000313" key="3">
    <source>
        <dbReference type="Proteomes" id="UP000324767"/>
    </source>
</evidence>
<dbReference type="EMBL" id="VXIT01000004">
    <property type="protein sequence ID" value="KAA6413263.1"/>
    <property type="molecule type" value="Genomic_DNA"/>
</dbReference>
<gene>
    <name evidence="2" type="ORF">FRX48_03007</name>
</gene>
<evidence type="ECO:0000313" key="2">
    <source>
        <dbReference type="EMBL" id="KAA6413263.1"/>
    </source>
</evidence>
<accession>A0A5M8PX58</accession>
<protein>
    <submittedName>
        <fullName evidence="2">Uncharacterized protein</fullName>
    </submittedName>
</protein>
<sequence length="206" mass="23470">MDGPIKPESSVPWSVRRLLPWYPRDYKQTSFDRRFRRLRVCLIDHMVSECILRYDYAHLKGDGRPNVLPGKYGKFELQDFFTGKVPGLQSAYENHRTAVMPCRLCCRPHQQLRPWPPHHAAAKGDPVTVAPAPWEAGPDVGSQHGRSQSQHGPLFEQTSCRSHPSQPSRDQHDRSRAASWGENADSCGGGNQRIMVNSRGMTWRDE</sequence>
<feature type="compositionally biased region" description="Polar residues" evidence="1">
    <location>
        <begin position="144"/>
        <end position="168"/>
    </location>
</feature>
<name>A0A5M8PX58_9LECA</name>
<feature type="region of interest" description="Disordered" evidence="1">
    <location>
        <begin position="116"/>
        <end position="206"/>
    </location>
</feature>
<evidence type="ECO:0000256" key="1">
    <source>
        <dbReference type="SAM" id="MobiDB-lite"/>
    </source>
</evidence>
<dbReference type="Proteomes" id="UP000324767">
    <property type="component" value="Unassembled WGS sequence"/>
</dbReference>
<organism evidence="2 3">
    <name type="scientific">Lasallia pustulata</name>
    <dbReference type="NCBI Taxonomy" id="136370"/>
    <lineage>
        <taxon>Eukaryota</taxon>
        <taxon>Fungi</taxon>
        <taxon>Dikarya</taxon>
        <taxon>Ascomycota</taxon>
        <taxon>Pezizomycotina</taxon>
        <taxon>Lecanoromycetes</taxon>
        <taxon>OSLEUM clade</taxon>
        <taxon>Umbilicariomycetidae</taxon>
        <taxon>Umbilicariales</taxon>
        <taxon>Umbilicariaceae</taxon>
        <taxon>Lasallia</taxon>
    </lineage>
</organism>